<keyword evidence="7" id="KW-0998">Cell outer membrane</keyword>
<dbReference type="InterPro" id="IPR051906">
    <property type="entry name" value="TolC-like"/>
</dbReference>
<name>A0ABT8KJE4_9BACT</name>
<evidence type="ECO:0000256" key="5">
    <source>
        <dbReference type="ARBA" id="ARBA00022692"/>
    </source>
</evidence>
<evidence type="ECO:0000313" key="9">
    <source>
        <dbReference type="Proteomes" id="UP001172082"/>
    </source>
</evidence>
<dbReference type="Pfam" id="PF02321">
    <property type="entry name" value="OEP"/>
    <property type="match status" value="2"/>
</dbReference>
<comment type="subcellular location">
    <subcellularLocation>
        <location evidence="1">Cell outer membrane</location>
    </subcellularLocation>
</comment>
<keyword evidence="6" id="KW-0472">Membrane</keyword>
<dbReference type="SUPFAM" id="SSF56954">
    <property type="entry name" value="Outer membrane efflux proteins (OEP)"/>
    <property type="match status" value="1"/>
</dbReference>
<evidence type="ECO:0000256" key="4">
    <source>
        <dbReference type="ARBA" id="ARBA00022452"/>
    </source>
</evidence>
<evidence type="ECO:0000256" key="2">
    <source>
        <dbReference type="ARBA" id="ARBA00007613"/>
    </source>
</evidence>
<gene>
    <name evidence="8" type="ORF">QQ008_05630</name>
</gene>
<dbReference type="PANTHER" id="PTHR30026:SF20">
    <property type="entry name" value="OUTER MEMBRANE PROTEIN TOLC"/>
    <property type="match status" value="1"/>
</dbReference>
<comment type="similarity">
    <text evidence="2">Belongs to the outer membrane factor (OMF) (TC 1.B.17) family.</text>
</comment>
<keyword evidence="3" id="KW-0813">Transport</keyword>
<organism evidence="8 9">
    <name type="scientific">Splendidivirga corallicola</name>
    <dbReference type="NCBI Taxonomy" id="3051826"/>
    <lineage>
        <taxon>Bacteria</taxon>
        <taxon>Pseudomonadati</taxon>
        <taxon>Bacteroidota</taxon>
        <taxon>Cytophagia</taxon>
        <taxon>Cytophagales</taxon>
        <taxon>Splendidivirgaceae</taxon>
        <taxon>Splendidivirga</taxon>
    </lineage>
</organism>
<evidence type="ECO:0000256" key="3">
    <source>
        <dbReference type="ARBA" id="ARBA00022448"/>
    </source>
</evidence>
<comment type="caution">
    <text evidence="8">The sequence shown here is derived from an EMBL/GenBank/DDBJ whole genome shotgun (WGS) entry which is preliminary data.</text>
</comment>
<dbReference type="Proteomes" id="UP001172082">
    <property type="component" value="Unassembled WGS sequence"/>
</dbReference>
<protein>
    <submittedName>
        <fullName evidence="8">TolC family protein</fullName>
    </submittedName>
</protein>
<keyword evidence="9" id="KW-1185">Reference proteome</keyword>
<evidence type="ECO:0000313" key="8">
    <source>
        <dbReference type="EMBL" id="MDN5200827.1"/>
    </source>
</evidence>
<dbReference type="EMBL" id="JAUJEA010000001">
    <property type="protein sequence ID" value="MDN5200827.1"/>
    <property type="molecule type" value="Genomic_DNA"/>
</dbReference>
<dbReference type="RefSeq" id="WP_346750846.1">
    <property type="nucleotide sequence ID" value="NZ_JAUJEA010000001.1"/>
</dbReference>
<dbReference type="PANTHER" id="PTHR30026">
    <property type="entry name" value="OUTER MEMBRANE PROTEIN TOLC"/>
    <property type="match status" value="1"/>
</dbReference>
<dbReference type="Gene3D" id="1.20.1600.10">
    <property type="entry name" value="Outer membrane efflux proteins (OEP)"/>
    <property type="match status" value="1"/>
</dbReference>
<keyword evidence="5" id="KW-0812">Transmembrane</keyword>
<reference evidence="8" key="1">
    <citation type="submission" date="2023-06" db="EMBL/GenBank/DDBJ databases">
        <title>Genomic of Parafulvivirga corallium.</title>
        <authorList>
            <person name="Wang G."/>
        </authorList>
    </citation>
    <scope>NUCLEOTIDE SEQUENCE</scope>
    <source>
        <strain evidence="8">BMA10</strain>
    </source>
</reference>
<evidence type="ECO:0000256" key="1">
    <source>
        <dbReference type="ARBA" id="ARBA00004442"/>
    </source>
</evidence>
<evidence type="ECO:0000256" key="6">
    <source>
        <dbReference type="ARBA" id="ARBA00023136"/>
    </source>
</evidence>
<keyword evidence="4" id="KW-1134">Transmembrane beta strand</keyword>
<proteinExistence type="inferred from homology"/>
<dbReference type="InterPro" id="IPR003423">
    <property type="entry name" value="OMP_efflux"/>
</dbReference>
<evidence type="ECO:0000256" key="7">
    <source>
        <dbReference type="ARBA" id="ARBA00023237"/>
    </source>
</evidence>
<accession>A0ABT8KJE4</accession>
<sequence length="495" mass="57494">MNKRKLTPILISFLFFSFSVKAQESQPGLSKKYTLFDIVQLARNQSTAWLQAETRKENRFWQFKTYRSNFNPQLVLTGTLPDFQRRFASISQDDGSYVFQAVSNNNSNLALRLNQTIGATGGRIFINSSVDRFDDFDRDFTQYSGTPISIGLVQPILQFNPWAWDKKIEPLRYEESQKEYFEELEQISIDVTTRYFSLMLAQINLEIATKNLANNDTIYKIAQGRYELGKIGENELLQLESNLINSRLDVAQAELDLETSTLDLKSFVGFGENESIELILPEDIPTFDVNEEVALVQAKTNRVDPVSFKRRVLESERQVAQARGENGINLDLVAQYGLNNRGADFSDIYRDPNDQQLVRLDLTVPILDWGRQKSRIKTAEANRKLIEYQVAQDEINFEQEVFTKVKSFKMLREQLKVRKRSDELENRKYEISKQYFLIGKTDITTLNIALKDKDEAKRNYISSLKTFWEAYFELRKLTLYDFSNSTLLLRDIKDN</sequence>